<dbReference type="SMART" id="SM00487">
    <property type="entry name" value="DEXDc"/>
    <property type="match status" value="1"/>
</dbReference>
<keyword evidence="4" id="KW-0378">Hydrolase</keyword>
<dbReference type="SMART" id="SM00490">
    <property type="entry name" value="HELICc"/>
    <property type="match status" value="1"/>
</dbReference>
<feature type="compositionally biased region" description="Basic and acidic residues" evidence="8">
    <location>
        <begin position="90"/>
        <end position="99"/>
    </location>
</feature>
<sequence>MHRSSIQLRFNEQAPETLVAFLDGRTPLSTRSSDTDQEPPKKKQKVTSSNATKTPLPSAASDDYLTLARVDLNIAFQKSPSESYPSPSSDGRRGKQSDERIEQHAVLLKRFSQIIDGEYQCRVVTIFGETLLDDVVHANIPSQTLEVLQKAIHHPIQRQQKDLLKSTFTISKPLGFDHDAQTSSFDHDPYIPTIDLCVRILVPIATDMTGSIGISRDDLLDVCTPELMSDVSDSWSPRDFYDNVHVPRNAGVALAGIDELQCKLYPFQKRAIQWLLWREGAQNAQQPPEAPNELPHGFVSTTDADGRQCFISQFLGMATTDEQVPIRMGSGPRGGILAEEMGLGKTVEMMALLCLHRQDPSTKRTLSPGNLPQSSATLIITPPAILQQWKTELETLAPSLSVFIYNGLRVEAGKQDYDELLMRCMQHDVILTTYNVLGREIHYAESADRNLRHEKRYEKRLSPLTQMVWWRVILDEAQMVESGVSNAAKVAKLIPRQIAWCVSGTPVKKDARDLFGLLDFLRYQPYCNFSAKTWDRLVTHHKDVFKQIFRTLALRHTKDQIKDDLQLPLKSGLSLQSHLHKSKNNTTQRSTEDWGPESSIVIEKMRSWLTRLRQTCLHPEVGGKNRKALGNGKGPLRTVGEVLEVMIEQNDTATSTEERTLLLSKVRRGQILEHAGHSQDALKIWLQTFEEAKAIVQGCRDQLQAEIDRLGLTEELVTTGESDDSEAAAATRAGLRRHRLRAAIEIEHMCTFFVANAYFQIKTDKNLTKPESDDFYELERKEESTYEQAKLLRRELLREAHNKADALMTAIDDKVTHQGFVRIPEIPPLKERRGIESRSYYDRLDELIAVMQKQGTQLEDWREETIKLLLLPLVDEEETDLQGDEYETSTKQQDEVYVYVDALRALIADRHDIVTGQENELIKHELLVALRQAKEGGGHSPELLMQLLSIRNKLKPPKDLGSVRGMITQLRELKTALRGSTDRGNSRAAAELIIVNSALNKLHQISTEQTKAVTGLDREIELFKDTMNLRLEYYRQLQAISDTVAPYEEELTEEARNATLLDKQATERQIKARIATLKSKARYLIHLRDEATDVETQRMCIICQQPFEMGVLTSCGHSYCVECLRLWWVTHRNCPTCKKHLSKNDFHQITYKPQELTMEEEAQPEEKEISVAKGSENSGIYSGVRDTILNQIKNIDLEGSFGTKIDTLARHMLWIREHDPGAKSIVFSQYKDFLDVLAKAFRQFKIGFTGFDQKDGIQKFKHDPSKECFFLHARAHSSGLNLVNATHVFLCEPLINTAIELQAIARVHRIGQHQPTTVWMYLVEDTVEKSIYDISVTRRLAHMGQTAAKDAMNGDASLESKIEAANTLELEQRPLDKLLDKDKKSGEMVGKDDLWNCLFRRRLGQTGRVSEEAEREVVRHLGAEAAEARLGLTV</sequence>
<dbReference type="GO" id="GO:0061630">
    <property type="term" value="F:ubiquitin protein ligase activity"/>
    <property type="evidence" value="ECO:0007669"/>
    <property type="project" value="TreeGrafter"/>
</dbReference>
<dbReference type="InterPro" id="IPR059033">
    <property type="entry name" value="C144_05_dom"/>
</dbReference>
<keyword evidence="13" id="KW-1185">Reference proteome</keyword>
<dbReference type="EMBL" id="JASNWA010000010">
    <property type="protein sequence ID" value="KAK3168018.1"/>
    <property type="molecule type" value="Genomic_DNA"/>
</dbReference>
<evidence type="ECO:0000256" key="8">
    <source>
        <dbReference type="SAM" id="MobiDB-lite"/>
    </source>
</evidence>
<evidence type="ECO:0000313" key="12">
    <source>
        <dbReference type="EMBL" id="KAK3168018.1"/>
    </source>
</evidence>
<keyword evidence="5" id="KW-0862">Zinc</keyword>
<dbReference type="SMART" id="SM00184">
    <property type="entry name" value="RING"/>
    <property type="match status" value="1"/>
</dbReference>
<evidence type="ECO:0000259" key="11">
    <source>
        <dbReference type="PROSITE" id="PS51194"/>
    </source>
</evidence>
<dbReference type="InterPro" id="IPR049730">
    <property type="entry name" value="SNF2/RAD54-like_C"/>
</dbReference>
<evidence type="ECO:0000259" key="9">
    <source>
        <dbReference type="PROSITE" id="PS50089"/>
    </source>
</evidence>
<evidence type="ECO:0000256" key="5">
    <source>
        <dbReference type="ARBA" id="ARBA00022833"/>
    </source>
</evidence>
<dbReference type="InterPro" id="IPR052583">
    <property type="entry name" value="ATP-helicase/E3_Ub-Ligase"/>
</dbReference>
<evidence type="ECO:0000256" key="2">
    <source>
        <dbReference type="ARBA" id="ARBA00022741"/>
    </source>
</evidence>
<feature type="region of interest" description="Disordered" evidence="8">
    <location>
        <begin position="78"/>
        <end position="99"/>
    </location>
</feature>
<dbReference type="SUPFAM" id="SSF57850">
    <property type="entry name" value="RING/U-box"/>
    <property type="match status" value="1"/>
</dbReference>
<dbReference type="CDD" id="cd18793">
    <property type="entry name" value="SF2_C_SNF"/>
    <property type="match status" value="1"/>
</dbReference>
<feature type="compositionally biased region" description="Polar residues" evidence="8">
    <location>
        <begin position="46"/>
        <end position="55"/>
    </location>
</feature>
<dbReference type="Proteomes" id="UP001276659">
    <property type="component" value="Unassembled WGS sequence"/>
</dbReference>
<dbReference type="Pfam" id="PF13923">
    <property type="entry name" value="zf-C3HC4_2"/>
    <property type="match status" value="1"/>
</dbReference>
<dbReference type="InterPro" id="IPR000330">
    <property type="entry name" value="SNF2_N"/>
</dbReference>
<dbReference type="PANTHER" id="PTHR45865">
    <property type="entry name" value="E3 UBIQUITIN-PROTEIN LIGASE SHPRH FAMILY MEMBER"/>
    <property type="match status" value="1"/>
</dbReference>
<keyword evidence="6" id="KW-0067">ATP-binding</keyword>
<dbReference type="GO" id="GO:0005634">
    <property type="term" value="C:nucleus"/>
    <property type="evidence" value="ECO:0007669"/>
    <property type="project" value="TreeGrafter"/>
</dbReference>
<dbReference type="Gene3D" id="3.30.40.10">
    <property type="entry name" value="Zinc/RING finger domain, C3HC4 (zinc finger)"/>
    <property type="match status" value="1"/>
</dbReference>
<dbReference type="PANTHER" id="PTHR45865:SF1">
    <property type="entry name" value="E3 UBIQUITIN-PROTEIN LIGASE SHPRH"/>
    <property type="match status" value="1"/>
</dbReference>
<dbReference type="InterPro" id="IPR014001">
    <property type="entry name" value="Helicase_ATP-bd"/>
</dbReference>
<feature type="domain" description="Helicase ATP-binding" evidence="10">
    <location>
        <begin position="326"/>
        <end position="524"/>
    </location>
</feature>
<dbReference type="GO" id="GO:0008270">
    <property type="term" value="F:zinc ion binding"/>
    <property type="evidence" value="ECO:0007669"/>
    <property type="project" value="UniProtKB-KW"/>
</dbReference>
<dbReference type="Pfam" id="PF00271">
    <property type="entry name" value="Helicase_C"/>
    <property type="match status" value="1"/>
</dbReference>
<dbReference type="GO" id="GO:0016787">
    <property type="term" value="F:hydrolase activity"/>
    <property type="evidence" value="ECO:0007669"/>
    <property type="project" value="UniProtKB-KW"/>
</dbReference>
<dbReference type="InterPro" id="IPR027417">
    <property type="entry name" value="P-loop_NTPase"/>
</dbReference>
<dbReference type="PROSITE" id="PS00518">
    <property type="entry name" value="ZF_RING_1"/>
    <property type="match status" value="1"/>
</dbReference>
<dbReference type="InterPro" id="IPR001650">
    <property type="entry name" value="Helicase_C-like"/>
</dbReference>
<dbReference type="InterPro" id="IPR038718">
    <property type="entry name" value="SNF2-like_sf"/>
</dbReference>
<dbReference type="Pfam" id="PF26021">
    <property type="entry name" value="Ferritin_C144_05"/>
    <property type="match status" value="1"/>
</dbReference>
<feature type="compositionally biased region" description="Low complexity" evidence="8">
    <location>
        <begin position="79"/>
        <end position="89"/>
    </location>
</feature>
<dbReference type="GO" id="GO:0006974">
    <property type="term" value="P:DNA damage response"/>
    <property type="evidence" value="ECO:0007669"/>
    <property type="project" value="TreeGrafter"/>
</dbReference>
<evidence type="ECO:0000256" key="1">
    <source>
        <dbReference type="ARBA" id="ARBA00022723"/>
    </source>
</evidence>
<evidence type="ECO:0000259" key="10">
    <source>
        <dbReference type="PROSITE" id="PS51192"/>
    </source>
</evidence>
<accession>A0AAD9Z047</accession>
<dbReference type="Gene3D" id="3.40.50.10810">
    <property type="entry name" value="Tandem AAA-ATPase domain"/>
    <property type="match status" value="1"/>
</dbReference>
<dbReference type="GO" id="GO:0000209">
    <property type="term" value="P:protein polyubiquitination"/>
    <property type="evidence" value="ECO:0007669"/>
    <property type="project" value="TreeGrafter"/>
</dbReference>
<feature type="region of interest" description="Disordered" evidence="8">
    <location>
        <begin position="19"/>
        <end position="60"/>
    </location>
</feature>
<evidence type="ECO:0000256" key="6">
    <source>
        <dbReference type="ARBA" id="ARBA00022840"/>
    </source>
</evidence>
<reference evidence="12" key="1">
    <citation type="submission" date="2022-11" db="EMBL/GenBank/DDBJ databases">
        <title>Chromosomal genome sequence assembly and mating type (MAT) locus characterization of the leprose asexual lichenized fungus Lepraria neglecta (Nyl.) Erichsen.</title>
        <authorList>
            <person name="Allen J.L."/>
            <person name="Pfeffer B."/>
        </authorList>
    </citation>
    <scope>NUCLEOTIDE SEQUENCE</scope>
    <source>
        <strain evidence="12">Allen 5258</strain>
    </source>
</reference>
<dbReference type="GO" id="GO:0005524">
    <property type="term" value="F:ATP binding"/>
    <property type="evidence" value="ECO:0007669"/>
    <property type="project" value="InterPro"/>
</dbReference>
<dbReference type="CDD" id="cd18070">
    <property type="entry name" value="DEXQc_SHPRH"/>
    <property type="match status" value="1"/>
</dbReference>
<evidence type="ECO:0000256" key="7">
    <source>
        <dbReference type="PROSITE-ProRule" id="PRU00175"/>
    </source>
</evidence>
<dbReference type="Pfam" id="PF00176">
    <property type="entry name" value="SNF2-rel_dom"/>
    <property type="match status" value="1"/>
</dbReference>
<organism evidence="12 13">
    <name type="scientific">Lepraria neglecta</name>
    <dbReference type="NCBI Taxonomy" id="209136"/>
    <lineage>
        <taxon>Eukaryota</taxon>
        <taxon>Fungi</taxon>
        <taxon>Dikarya</taxon>
        <taxon>Ascomycota</taxon>
        <taxon>Pezizomycotina</taxon>
        <taxon>Lecanoromycetes</taxon>
        <taxon>OSLEUM clade</taxon>
        <taxon>Lecanoromycetidae</taxon>
        <taxon>Lecanorales</taxon>
        <taxon>Lecanorineae</taxon>
        <taxon>Stereocaulaceae</taxon>
        <taxon>Lepraria</taxon>
    </lineage>
</organism>
<evidence type="ECO:0000256" key="3">
    <source>
        <dbReference type="ARBA" id="ARBA00022771"/>
    </source>
</evidence>
<comment type="caution">
    <text evidence="12">The sequence shown here is derived from an EMBL/GenBank/DDBJ whole genome shotgun (WGS) entry which is preliminary data.</text>
</comment>
<evidence type="ECO:0000313" key="13">
    <source>
        <dbReference type="Proteomes" id="UP001276659"/>
    </source>
</evidence>
<dbReference type="InterPro" id="IPR017907">
    <property type="entry name" value="Znf_RING_CS"/>
</dbReference>
<proteinExistence type="predicted"/>
<keyword evidence="2" id="KW-0547">Nucleotide-binding</keyword>
<dbReference type="SUPFAM" id="SSF52540">
    <property type="entry name" value="P-loop containing nucleoside triphosphate hydrolases"/>
    <property type="match status" value="2"/>
</dbReference>
<gene>
    <name evidence="12" type="ORF">OEA41_004464</name>
</gene>
<dbReference type="PROSITE" id="PS51194">
    <property type="entry name" value="HELICASE_CTER"/>
    <property type="match status" value="1"/>
</dbReference>
<dbReference type="PROSITE" id="PS51192">
    <property type="entry name" value="HELICASE_ATP_BIND_1"/>
    <property type="match status" value="1"/>
</dbReference>
<keyword evidence="1" id="KW-0479">Metal-binding</keyword>
<feature type="domain" description="Helicase C-terminal" evidence="11">
    <location>
        <begin position="1207"/>
        <end position="1369"/>
    </location>
</feature>
<dbReference type="PROSITE" id="PS50089">
    <property type="entry name" value="ZF_RING_2"/>
    <property type="match status" value="1"/>
</dbReference>
<dbReference type="Gene3D" id="3.40.50.300">
    <property type="entry name" value="P-loop containing nucleotide triphosphate hydrolases"/>
    <property type="match status" value="1"/>
</dbReference>
<keyword evidence="3 7" id="KW-0863">Zinc-finger</keyword>
<dbReference type="InterPro" id="IPR013083">
    <property type="entry name" value="Znf_RING/FYVE/PHD"/>
</dbReference>
<protein>
    <submittedName>
        <fullName evidence="12">Uncharacterized protein</fullName>
    </submittedName>
</protein>
<feature type="domain" description="RING-type" evidence="9">
    <location>
        <begin position="1100"/>
        <end position="1138"/>
    </location>
</feature>
<dbReference type="InterPro" id="IPR001841">
    <property type="entry name" value="Znf_RING"/>
</dbReference>
<dbReference type="FunFam" id="3.40.50.300:FF:001870">
    <property type="entry name" value="SNF2 family helicase/ATPase, putative"/>
    <property type="match status" value="1"/>
</dbReference>
<evidence type="ECO:0000256" key="4">
    <source>
        <dbReference type="ARBA" id="ARBA00022801"/>
    </source>
</evidence>
<name>A0AAD9Z047_9LECA</name>